<evidence type="ECO:0000313" key="3">
    <source>
        <dbReference type="Proteomes" id="UP000001024"/>
    </source>
</evidence>
<dbReference type="EMBL" id="AL445066">
    <property type="protein sequence ID" value="CAC12322.1"/>
    <property type="molecule type" value="Genomic_DNA"/>
</dbReference>
<dbReference type="InterPro" id="IPR036388">
    <property type="entry name" value="WH-like_DNA-bd_sf"/>
</dbReference>
<protein>
    <recommendedName>
        <fullName evidence="1">DUF7839 domain-containing protein</fullName>
    </recommendedName>
</protein>
<accession>Q9HIX9</accession>
<dbReference type="HOGENOM" id="CLU_090237_0_0_2"/>
<keyword evidence="3" id="KW-1185">Reference proteome</keyword>
<dbReference type="PANTHER" id="PTHR43704">
    <property type="entry name" value="BSR5907 PROTEIN"/>
    <property type="match status" value="1"/>
</dbReference>
<dbReference type="PIRSF" id="PIRSF004955">
    <property type="entry name" value="HTH_arch"/>
    <property type="match status" value="1"/>
</dbReference>
<dbReference type="InterPro" id="IPR012015">
    <property type="entry name" value="UCP_HTH_arc"/>
</dbReference>
<dbReference type="AlphaFoldDB" id="Q9HIX9"/>
<proteinExistence type="predicted"/>
<evidence type="ECO:0000313" key="2">
    <source>
        <dbReference type="EMBL" id="CAC12322.1"/>
    </source>
</evidence>
<dbReference type="SUPFAM" id="SSF46785">
    <property type="entry name" value="Winged helix' DNA-binding domain"/>
    <property type="match status" value="1"/>
</dbReference>
<dbReference type="EnsemblBacteria" id="CAC12322">
    <property type="protein sequence ID" value="CAC12322"/>
    <property type="gene ID" value="CAC12322"/>
</dbReference>
<name>Q9HIX9_THEAC</name>
<evidence type="ECO:0000259" key="1">
    <source>
        <dbReference type="Pfam" id="PF25211"/>
    </source>
</evidence>
<dbReference type="Gene3D" id="1.10.10.10">
    <property type="entry name" value="Winged helix-like DNA-binding domain superfamily/Winged helix DNA-binding domain"/>
    <property type="match status" value="1"/>
</dbReference>
<dbReference type="InterPro" id="IPR036390">
    <property type="entry name" value="WH_DNA-bd_sf"/>
</dbReference>
<dbReference type="PaxDb" id="273075-Ta1197"/>
<dbReference type="eggNOG" id="arCOG04399">
    <property type="taxonomic scope" value="Archaea"/>
</dbReference>
<dbReference type="Pfam" id="PF25211">
    <property type="entry name" value="DUF7839"/>
    <property type="match status" value="1"/>
</dbReference>
<dbReference type="RefSeq" id="WP_010901604.1">
    <property type="nucleotide sequence ID" value="NC_002578.1"/>
</dbReference>
<dbReference type="CDD" id="cd00090">
    <property type="entry name" value="HTH_ARSR"/>
    <property type="match status" value="1"/>
</dbReference>
<feature type="domain" description="DUF7839" evidence="1">
    <location>
        <begin position="145"/>
        <end position="228"/>
    </location>
</feature>
<dbReference type="Proteomes" id="UP000001024">
    <property type="component" value="Chromosome"/>
</dbReference>
<gene>
    <name evidence="2" type="ordered locus">Ta1197</name>
</gene>
<dbReference type="OrthoDB" id="56502at2157"/>
<organism evidence="2 3">
    <name type="scientific">Thermoplasma acidophilum (strain ATCC 25905 / DSM 1728 / JCM 9062 / NBRC 15155 / AMRC-C165)</name>
    <dbReference type="NCBI Taxonomy" id="273075"/>
    <lineage>
        <taxon>Archaea</taxon>
        <taxon>Methanobacteriati</taxon>
        <taxon>Thermoplasmatota</taxon>
        <taxon>Thermoplasmata</taxon>
        <taxon>Thermoplasmatales</taxon>
        <taxon>Thermoplasmataceae</taxon>
        <taxon>Thermoplasma</taxon>
    </lineage>
</organism>
<reference evidence="2 3" key="1">
    <citation type="journal article" date="2000" name="Nature">
        <title>The genome sequence of the thermoacidophilic scavenger Thermoplasma acidophilum.</title>
        <authorList>
            <person name="Ruepp A."/>
            <person name="Graml W."/>
            <person name="Santos-Martinez M.L."/>
            <person name="Koretke K.K."/>
            <person name="Volker C."/>
            <person name="Mewes H.W."/>
            <person name="Frishman D."/>
            <person name="Stocker S."/>
            <person name="Lupas A.N."/>
            <person name="Baumeister W."/>
        </authorList>
    </citation>
    <scope>NUCLEOTIDE SEQUENCE [LARGE SCALE GENOMIC DNA]</scope>
    <source>
        <strain evidence="3">ATCC 25905 / DSM 1728 / JCM 9062 / NBRC 15155 / AMRC-C165</strain>
    </source>
</reference>
<dbReference type="KEGG" id="tac:Ta1197"/>
<dbReference type="InterPro" id="IPR057161">
    <property type="entry name" value="DUF7839"/>
</dbReference>
<dbReference type="InterPro" id="IPR011991">
    <property type="entry name" value="ArsR-like_HTH"/>
</dbReference>
<dbReference type="InParanoid" id="Q9HIX9"/>
<sequence length="252" mass="27641">MLPKPDQINQIIVLLNIYHGKKKPSEIAREMDITLQGVIYHMKNLRRDGLIDEENRITKKGFDFLYRQLSDMREFITSNILDLDSLMVWEAIAAEDITAGSTVHLRMKGGYLYAFLSGGGATGRAVNDSQAGGLVGITNLSGLIDVNFGKLSIIVIPDSIDGGISERLKKAAADLSPALFAAMGEAGYVALKNIGIEPDIEYSALQAAFEASVRGQNVVLVTSRRRLHYSMAEIPQLENRYNPVKANITDLS</sequence>
<dbReference type="STRING" id="273075.gene:9572420"/>
<dbReference type="PANTHER" id="PTHR43704:SF2">
    <property type="entry name" value="HTH CRP-TYPE DOMAIN-CONTAINING PROTEIN"/>
    <property type="match status" value="1"/>
</dbReference>